<gene>
    <name evidence="2" type="ORF">HNP52_001988</name>
</gene>
<dbReference type="PANTHER" id="PTHR43792">
    <property type="entry name" value="GNAT FAMILY, PUTATIVE (AFU_ORTHOLOGUE AFUA_3G00765)-RELATED-RELATED"/>
    <property type="match status" value="1"/>
</dbReference>
<name>A0A7W7K0U2_9SPHN</name>
<dbReference type="Gene3D" id="3.40.630.30">
    <property type="match status" value="1"/>
</dbReference>
<sequence length="177" mass="19753">MMIETTRLILRRWQDSDRPAWHAMGRDPAVMEFLGPPLSAEDADAAMARQNAFLDTHGHCFWAIERKEDGAFLGFCGLKPGPEGTPLFGQIEIGWRLAAAGWGKGYAREAAQASLDWAWANLDTPQVAAMTVLGNTRSWGLMERLGMARAHDEDFIHPNAPDWLNPHITYRIARPAD</sequence>
<keyword evidence="3" id="KW-1185">Reference proteome</keyword>
<reference evidence="2 3" key="1">
    <citation type="submission" date="2020-08" db="EMBL/GenBank/DDBJ databases">
        <title>Functional genomics of gut bacteria from endangered species of beetles.</title>
        <authorList>
            <person name="Carlos-Shanley C."/>
        </authorList>
    </citation>
    <scope>NUCLEOTIDE SEQUENCE [LARGE SCALE GENOMIC DNA]</scope>
    <source>
        <strain evidence="2 3">S00224</strain>
    </source>
</reference>
<comment type="caution">
    <text evidence="2">The sequence shown here is derived from an EMBL/GenBank/DDBJ whole genome shotgun (WGS) entry which is preliminary data.</text>
</comment>
<dbReference type="InterPro" id="IPR051531">
    <property type="entry name" value="N-acetyltransferase"/>
</dbReference>
<dbReference type="PANTHER" id="PTHR43792:SF1">
    <property type="entry name" value="N-ACETYLTRANSFERASE DOMAIN-CONTAINING PROTEIN"/>
    <property type="match status" value="1"/>
</dbReference>
<dbReference type="AlphaFoldDB" id="A0A7W7K0U2"/>
<dbReference type="RefSeq" id="WP_311768438.1">
    <property type="nucleotide sequence ID" value="NZ_JACHLN010000002.1"/>
</dbReference>
<organism evidence="2 3">
    <name type="scientific">Sphingomonas kyeonggiensis</name>
    <dbReference type="NCBI Taxonomy" id="1268553"/>
    <lineage>
        <taxon>Bacteria</taxon>
        <taxon>Pseudomonadati</taxon>
        <taxon>Pseudomonadota</taxon>
        <taxon>Alphaproteobacteria</taxon>
        <taxon>Sphingomonadales</taxon>
        <taxon>Sphingomonadaceae</taxon>
        <taxon>Sphingomonas</taxon>
    </lineage>
</organism>
<feature type="domain" description="N-acetyltransferase" evidence="1">
    <location>
        <begin position="8"/>
        <end position="175"/>
    </location>
</feature>
<dbReference type="EMBL" id="JACHLN010000002">
    <property type="protein sequence ID" value="MBB4838919.1"/>
    <property type="molecule type" value="Genomic_DNA"/>
</dbReference>
<dbReference type="InterPro" id="IPR016181">
    <property type="entry name" value="Acyl_CoA_acyltransferase"/>
</dbReference>
<evidence type="ECO:0000259" key="1">
    <source>
        <dbReference type="PROSITE" id="PS51186"/>
    </source>
</evidence>
<evidence type="ECO:0000313" key="2">
    <source>
        <dbReference type="EMBL" id="MBB4838919.1"/>
    </source>
</evidence>
<dbReference type="GO" id="GO:0016747">
    <property type="term" value="F:acyltransferase activity, transferring groups other than amino-acyl groups"/>
    <property type="evidence" value="ECO:0007669"/>
    <property type="project" value="InterPro"/>
</dbReference>
<dbReference type="SUPFAM" id="SSF55729">
    <property type="entry name" value="Acyl-CoA N-acyltransferases (Nat)"/>
    <property type="match status" value="1"/>
</dbReference>
<proteinExistence type="predicted"/>
<dbReference type="Proteomes" id="UP000575241">
    <property type="component" value="Unassembled WGS sequence"/>
</dbReference>
<dbReference type="PROSITE" id="PS51186">
    <property type="entry name" value="GNAT"/>
    <property type="match status" value="1"/>
</dbReference>
<keyword evidence="2" id="KW-0808">Transferase</keyword>
<evidence type="ECO:0000313" key="3">
    <source>
        <dbReference type="Proteomes" id="UP000575241"/>
    </source>
</evidence>
<dbReference type="Pfam" id="PF13302">
    <property type="entry name" value="Acetyltransf_3"/>
    <property type="match status" value="1"/>
</dbReference>
<dbReference type="InterPro" id="IPR000182">
    <property type="entry name" value="GNAT_dom"/>
</dbReference>
<accession>A0A7W7K0U2</accession>
<protein>
    <submittedName>
        <fullName evidence="2">RimJ/RimL family protein N-acetyltransferase</fullName>
    </submittedName>
</protein>